<comment type="subunit">
    <text evidence="4">EntB, EntD, EntE, and EntF form a multienzyme complex called enterobactin synthase.</text>
</comment>
<dbReference type="Pfam" id="PF01648">
    <property type="entry name" value="ACPS"/>
    <property type="match status" value="1"/>
</dbReference>
<dbReference type="SUPFAM" id="SSF56214">
    <property type="entry name" value="4'-phosphopantetheinyl transferase"/>
    <property type="match status" value="1"/>
</dbReference>
<feature type="domain" description="4'-phosphopantetheinyl transferase" evidence="12">
    <location>
        <begin position="122"/>
        <end position="217"/>
    </location>
</feature>
<keyword evidence="7" id="KW-0259">Enterobactin biosynthesis</keyword>
<dbReference type="Proteomes" id="UP000182276">
    <property type="component" value="Unassembled WGS sequence"/>
</dbReference>
<evidence type="ECO:0000256" key="9">
    <source>
        <dbReference type="ARBA" id="ARBA00031996"/>
    </source>
</evidence>
<dbReference type="PANTHER" id="PTHR38096:SF1">
    <property type="entry name" value="ENTEROBACTIN SYNTHASE COMPONENT D"/>
    <property type="match status" value="1"/>
</dbReference>
<dbReference type="Gene3D" id="3.90.470.20">
    <property type="entry name" value="4'-phosphopantetheinyl transferase domain"/>
    <property type="match status" value="1"/>
</dbReference>
<evidence type="ECO:0000256" key="2">
    <source>
        <dbReference type="ARBA" id="ARBA00004993"/>
    </source>
</evidence>
<protein>
    <recommendedName>
        <fullName evidence="5">Enterobactin synthase component D</fullName>
    </recommendedName>
    <alternativeName>
        <fullName evidence="8">4'-phosphopantetheinyl transferase EntD</fullName>
    </alternativeName>
    <alternativeName>
        <fullName evidence="9">Enterochelin synthase D</fullName>
    </alternativeName>
</protein>
<comment type="pathway">
    <text evidence="2">Siderophore biosynthesis; enterobactin biosynthesis.</text>
</comment>
<accession>A0ABY0R4K6</accession>
<name>A0ABY0R4K6_9GAMM</name>
<keyword evidence="15" id="KW-1185">Reference proteome</keyword>
<evidence type="ECO:0000313" key="14">
    <source>
        <dbReference type="EMBL" id="SDM46857.1"/>
    </source>
</evidence>
<dbReference type="InterPro" id="IPR008278">
    <property type="entry name" value="4-PPantetheinyl_Trfase_dom"/>
</dbReference>
<dbReference type="InterPro" id="IPR037143">
    <property type="entry name" value="4-PPantetheinyl_Trfase_dom_sf"/>
</dbReference>
<sequence>MPHMNSSDLPRCCAPLQDHWPLPKPLAGARLLSTRFDPSRFDPDDFARCQLPPVRGVAKRQSEFLAGRACAREALRCLTGTAGVPQVGEDRAPIWPAGVVGSITHGGGWASAVVGHETHWRGLGLDVETLIPAERADRLAGEILTPGEFEGYEALDEAARSARVTRTFSLKESLFKALYPLVRTRFYFHDAELVHSNEGLARLRLLIDLPGGWSRGSELNGQFCEFDGYLLSLVSVPA</sequence>
<keyword evidence="6" id="KW-0808">Transferase</keyword>
<dbReference type="PRINTS" id="PR01399">
    <property type="entry name" value="ENTSNTHTASED"/>
</dbReference>
<reference evidence="14 15" key="1">
    <citation type="submission" date="2016-10" db="EMBL/GenBank/DDBJ databases">
        <authorList>
            <person name="Varghese N."/>
            <person name="Submissions S."/>
        </authorList>
    </citation>
    <scope>NUCLEOTIDE SEQUENCE [LARGE SCALE GENOMIC DNA]</scope>
    <source>
        <strain evidence="14 15">DSM 6083</strain>
    </source>
</reference>
<evidence type="ECO:0000256" key="1">
    <source>
        <dbReference type="ARBA" id="ARBA00003937"/>
    </source>
</evidence>
<evidence type="ECO:0000313" key="15">
    <source>
        <dbReference type="Proteomes" id="UP000182276"/>
    </source>
</evidence>
<dbReference type="EMBL" id="FNHO01000005">
    <property type="protein sequence ID" value="SDM46857.1"/>
    <property type="molecule type" value="Genomic_DNA"/>
</dbReference>
<evidence type="ECO:0000256" key="5">
    <source>
        <dbReference type="ARBA" id="ARBA00019087"/>
    </source>
</evidence>
<dbReference type="Pfam" id="PF17837">
    <property type="entry name" value="4PPT_N"/>
    <property type="match status" value="1"/>
</dbReference>
<comment type="similarity">
    <text evidence="3">Belongs to the P-Pant transferase superfamily. EntD family.</text>
</comment>
<evidence type="ECO:0000256" key="3">
    <source>
        <dbReference type="ARBA" id="ARBA00008342"/>
    </source>
</evidence>
<dbReference type="PANTHER" id="PTHR38096">
    <property type="entry name" value="ENTEROBACTIN SYNTHASE COMPONENT D"/>
    <property type="match status" value="1"/>
</dbReference>
<feature type="domain" description="4'-phosphopantetheinyl transferase N-terminal" evidence="13">
    <location>
        <begin position="57"/>
        <end position="114"/>
    </location>
</feature>
<dbReference type="InterPro" id="IPR041354">
    <property type="entry name" value="4PPT_N"/>
</dbReference>
<comment type="function">
    <text evidence="1">Involved in the biosynthesis of the siderophore enterobactin (enterochelin), which is a macrocyclic trimeric lactone of N-(2,3-dihydroxybenzoyl)-serine. The serine trilactone serves as a scaffolding for the three catechol functionalities that provide hexadentate coordination for the tightly ligated iron(2+) atoms. Plays an essential role in the assembly of the enterobactin by catalyzing the transfer of the 4'-phosphopantetheine (Ppant) moiety from coenzyme A to the apo-domains of both EntB (ArCP domain) and EntF (PCP domain) to yield their holo-forms which make them competent for the activation of 2,3-dihydroxybenzoate (DHB) and L-serine, respectively.</text>
</comment>
<evidence type="ECO:0000256" key="4">
    <source>
        <dbReference type="ARBA" id="ARBA00011503"/>
    </source>
</evidence>
<organism evidence="14 15">
    <name type="scientific">Stutzerimonas balearica DSM 6083</name>
    <dbReference type="NCBI Taxonomy" id="1123016"/>
    <lineage>
        <taxon>Bacteria</taxon>
        <taxon>Pseudomonadati</taxon>
        <taxon>Pseudomonadota</taxon>
        <taxon>Gammaproteobacteria</taxon>
        <taxon>Pseudomonadales</taxon>
        <taxon>Pseudomonadaceae</taxon>
        <taxon>Stutzerimonas</taxon>
    </lineage>
</organism>
<evidence type="ECO:0000256" key="10">
    <source>
        <dbReference type="ARBA" id="ARBA00049176"/>
    </source>
</evidence>
<gene>
    <name evidence="14" type="ORF">SAMN05660875_10584</name>
</gene>
<evidence type="ECO:0000256" key="7">
    <source>
        <dbReference type="ARBA" id="ARBA00023191"/>
    </source>
</evidence>
<evidence type="ECO:0000259" key="12">
    <source>
        <dbReference type="Pfam" id="PF01648"/>
    </source>
</evidence>
<evidence type="ECO:0000259" key="13">
    <source>
        <dbReference type="Pfam" id="PF17837"/>
    </source>
</evidence>
<proteinExistence type="inferred from homology"/>
<comment type="catalytic activity">
    <reaction evidence="10">
        <text>apo-[aryl-carrier protein] + CoA = holo-[aryl-carrier protein] + adenosine 3',5'-bisphosphate + H(+)</text>
        <dbReference type="Rhea" id="RHEA:48404"/>
        <dbReference type="Rhea" id="RHEA-COMP:15903"/>
        <dbReference type="Rhea" id="RHEA-COMP:17557"/>
        <dbReference type="ChEBI" id="CHEBI:15378"/>
        <dbReference type="ChEBI" id="CHEBI:29999"/>
        <dbReference type="ChEBI" id="CHEBI:57287"/>
        <dbReference type="ChEBI" id="CHEBI:58343"/>
        <dbReference type="ChEBI" id="CHEBI:64479"/>
    </reaction>
</comment>
<evidence type="ECO:0000256" key="11">
    <source>
        <dbReference type="ARBA" id="ARBA00049191"/>
    </source>
</evidence>
<evidence type="ECO:0000256" key="6">
    <source>
        <dbReference type="ARBA" id="ARBA00022679"/>
    </source>
</evidence>
<comment type="catalytic activity">
    <reaction evidence="11">
        <text>apo-[peptidyl-carrier protein] + CoA = holo-[peptidyl-carrier protein] + adenosine 3',5'-bisphosphate + H(+)</text>
        <dbReference type="Rhea" id="RHEA:46228"/>
        <dbReference type="Rhea" id="RHEA-COMP:11479"/>
        <dbReference type="Rhea" id="RHEA-COMP:11480"/>
        <dbReference type="ChEBI" id="CHEBI:15378"/>
        <dbReference type="ChEBI" id="CHEBI:29999"/>
        <dbReference type="ChEBI" id="CHEBI:57287"/>
        <dbReference type="ChEBI" id="CHEBI:58343"/>
        <dbReference type="ChEBI" id="CHEBI:64479"/>
    </reaction>
</comment>
<dbReference type="InterPro" id="IPR003542">
    <property type="entry name" value="Enbac_synth_compD-like"/>
</dbReference>
<evidence type="ECO:0000256" key="8">
    <source>
        <dbReference type="ARBA" id="ARBA00029894"/>
    </source>
</evidence>
<comment type="caution">
    <text evidence="14">The sequence shown here is derived from an EMBL/GenBank/DDBJ whole genome shotgun (WGS) entry which is preliminary data.</text>
</comment>